<dbReference type="AlphaFoldDB" id="A0AA36H700"/>
<dbReference type="EMBL" id="CATQJL010000316">
    <property type="protein sequence ID" value="CAJ0605117.1"/>
    <property type="molecule type" value="Genomic_DNA"/>
</dbReference>
<comment type="caution">
    <text evidence="1">The sequence shown here is derived from an EMBL/GenBank/DDBJ whole genome shotgun (WGS) entry which is preliminary data.</text>
</comment>
<evidence type="ECO:0000313" key="1">
    <source>
        <dbReference type="EMBL" id="CAJ0605117.1"/>
    </source>
</evidence>
<organism evidence="1 2">
    <name type="scientific">Cylicocyclus nassatus</name>
    <name type="common">Nematode worm</name>
    <dbReference type="NCBI Taxonomy" id="53992"/>
    <lineage>
        <taxon>Eukaryota</taxon>
        <taxon>Metazoa</taxon>
        <taxon>Ecdysozoa</taxon>
        <taxon>Nematoda</taxon>
        <taxon>Chromadorea</taxon>
        <taxon>Rhabditida</taxon>
        <taxon>Rhabditina</taxon>
        <taxon>Rhabditomorpha</taxon>
        <taxon>Strongyloidea</taxon>
        <taxon>Strongylidae</taxon>
        <taxon>Cylicocyclus</taxon>
    </lineage>
</organism>
<sequence>MSRAETEATTTVLFSPTTSTFLPTTAPKETRRCLFVGDLLNFDRRIPDYEKEKRNISEIVDELLSSGVEAEGAIWAYGYTNEIPHPEEKLSNMTSDSEWLTDDINITMNYIDLPKPNYSNKEVIDRINNITEINGTANCLVFFTALPYKRTINLEKRFNTTEFEKIVVVRLRDSNETASDVVERILDINATESPVTITTKLPPTTVPGYVGPHCLIAGDLLNFDKRVEEYEKEREFVINIGEKLLGVEDAAVSIWAYGYANTSDINEALNCMTYSSTSFASDVNETMAYVEVHDPMSNKKMLETLNDNSIDWEGKANCLVLLSAMKKAKGPEKLIPNKSIRRTVVVSLRGADLKDLVDLEEDPTVKVNATNGYTKENVEEVVEKIRRNIWELH</sequence>
<gene>
    <name evidence="1" type="ORF">CYNAS_LOCUS17100</name>
</gene>
<keyword evidence="2" id="KW-1185">Reference proteome</keyword>
<evidence type="ECO:0000313" key="2">
    <source>
        <dbReference type="Proteomes" id="UP001176961"/>
    </source>
</evidence>
<name>A0AA36H700_CYLNA</name>
<reference evidence="1" key="1">
    <citation type="submission" date="2023-07" db="EMBL/GenBank/DDBJ databases">
        <authorList>
            <consortium name="CYATHOMIX"/>
        </authorList>
    </citation>
    <scope>NUCLEOTIDE SEQUENCE</scope>
    <source>
        <strain evidence="1">N/A</strain>
    </source>
</reference>
<dbReference type="Proteomes" id="UP001176961">
    <property type="component" value="Unassembled WGS sequence"/>
</dbReference>
<accession>A0AA36H700</accession>
<protein>
    <submittedName>
        <fullName evidence="1">Uncharacterized protein</fullName>
    </submittedName>
</protein>
<proteinExistence type="predicted"/>